<evidence type="ECO:0000313" key="1">
    <source>
        <dbReference type="EMBL" id="KAI9561890.1"/>
    </source>
</evidence>
<reference evidence="1 2" key="1">
    <citation type="submission" date="2022-05" db="EMBL/GenBank/DDBJ databases">
        <title>A multi-omics perspective on studying reproductive biology in Daphnia sinensis.</title>
        <authorList>
            <person name="Jia J."/>
        </authorList>
    </citation>
    <scope>NUCLEOTIDE SEQUENCE [LARGE SCALE GENOMIC DNA]</scope>
    <source>
        <strain evidence="1 2">WSL</strain>
    </source>
</reference>
<dbReference type="AlphaFoldDB" id="A0AAD5LH26"/>
<dbReference type="Proteomes" id="UP000820818">
    <property type="component" value="Linkage Group LG3"/>
</dbReference>
<dbReference type="EMBL" id="WJBH02000003">
    <property type="protein sequence ID" value="KAI9561890.1"/>
    <property type="molecule type" value="Genomic_DNA"/>
</dbReference>
<accession>A0AAD5LH26</accession>
<keyword evidence="2" id="KW-1185">Reference proteome</keyword>
<comment type="caution">
    <text evidence="1">The sequence shown here is derived from an EMBL/GenBank/DDBJ whole genome shotgun (WGS) entry which is preliminary data.</text>
</comment>
<protein>
    <submittedName>
        <fullName evidence="1">Uncharacterized protein</fullName>
    </submittedName>
</protein>
<proteinExistence type="predicted"/>
<sequence length="199" mass="23068">MRNLLFLRYGQTDGFYLKGEEKETKEKKKKKVNEMWRIPTAITLLFFSRFADTIKSRLHLITTRGEVTNRTDSRHHRKGPASFFLFIYLTCVRQETGGMRDGRGADCVIFIYNTTVCLNDPSSRSLAFNSPFRQFHIQPLYRYAYYKNKKKRVNRAAQTARRSWAQPSTATVWTTAGNDVIYGPVHGACVISFGPHRIE</sequence>
<organism evidence="1 2">
    <name type="scientific">Daphnia sinensis</name>
    <dbReference type="NCBI Taxonomy" id="1820382"/>
    <lineage>
        <taxon>Eukaryota</taxon>
        <taxon>Metazoa</taxon>
        <taxon>Ecdysozoa</taxon>
        <taxon>Arthropoda</taxon>
        <taxon>Crustacea</taxon>
        <taxon>Branchiopoda</taxon>
        <taxon>Diplostraca</taxon>
        <taxon>Cladocera</taxon>
        <taxon>Anomopoda</taxon>
        <taxon>Daphniidae</taxon>
        <taxon>Daphnia</taxon>
        <taxon>Daphnia similis group</taxon>
    </lineage>
</organism>
<name>A0AAD5LH26_9CRUS</name>
<evidence type="ECO:0000313" key="2">
    <source>
        <dbReference type="Proteomes" id="UP000820818"/>
    </source>
</evidence>
<gene>
    <name evidence="1" type="ORF">GHT06_012852</name>
</gene>